<evidence type="ECO:0000259" key="5">
    <source>
        <dbReference type="PROSITE" id="PS50977"/>
    </source>
</evidence>
<organism evidence="6 7">
    <name type="scientific">Yinghuangia soli</name>
    <dbReference type="NCBI Taxonomy" id="2908204"/>
    <lineage>
        <taxon>Bacteria</taxon>
        <taxon>Bacillati</taxon>
        <taxon>Actinomycetota</taxon>
        <taxon>Actinomycetes</taxon>
        <taxon>Kitasatosporales</taxon>
        <taxon>Streptomycetaceae</taxon>
        <taxon>Yinghuangia</taxon>
    </lineage>
</organism>
<comment type="caution">
    <text evidence="6">The sequence shown here is derived from an EMBL/GenBank/DDBJ whole genome shotgun (WGS) entry which is preliminary data.</text>
</comment>
<evidence type="ECO:0000256" key="3">
    <source>
        <dbReference type="ARBA" id="ARBA00023163"/>
    </source>
</evidence>
<proteinExistence type="predicted"/>
<dbReference type="RefSeq" id="WP_235055919.1">
    <property type="nucleotide sequence ID" value="NZ_JAKFHA010000022.1"/>
</dbReference>
<keyword evidence="7" id="KW-1185">Reference proteome</keyword>
<accession>A0AA41U308</accession>
<evidence type="ECO:0000256" key="2">
    <source>
        <dbReference type="ARBA" id="ARBA00023125"/>
    </source>
</evidence>
<evidence type="ECO:0000256" key="1">
    <source>
        <dbReference type="ARBA" id="ARBA00023015"/>
    </source>
</evidence>
<dbReference type="PANTHER" id="PTHR30055:SF234">
    <property type="entry name" value="HTH-TYPE TRANSCRIPTIONAL REGULATOR BETI"/>
    <property type="match status" value="1"/>
</dbReference>
<dbReference type="PROSITE" id="PS50977">
    <property type="entry name" value="HTH_TETR_2"/>
    <property type="match status" value="1"/>
</dbReference>
<evidence type="ECO:0000313" key="6">
    <source>
        <dbReference type="EMBL" id="MCF2531256.1"/>
    </source>
</evidence>
<evidence type="ECO:0000313" key="7">
    <source>
        <dbReference type="Proteomes" id="UP001165378"/>
    </source>
</evidence>
<feature type="DNA-binding region" description="H-T-H motif" evidence="4">
    <location>
        <begin position="29"/>
        <end position="48"/>
    </location>
</feature>
<dbReference type="AlphaFoldDB" id="A0AA41U308"/>
<dbReference type="GO" id="GO:0000976">
    <property type="term" value="F:transcription cis-regulatory region binding"/>
    <property type="evidence" value="ECO:0007669"/>
    <property type="project" value="TreeGrafter"/>
</dbReference>
<name>A0AA41U308_9ACTN</name>
<dbReference type="PANTHER" id="PTHR30055">
    <property type="entry name" value="HTH-TYPE TRANSCRIPTIONAL REGULATOR RUTR"/>
    <property type="match status" value="1"/>
</dbReference>
<dbReference type="InterPro" id="IPR009057">
    <property type="entry name" value="Homeodomain-like_sf"/>
</dbReference>
<dbReference type="Pfam" id="PF00440">
    <property type="entry name" value="TetR_N"/>
    <property type="match status" value="1"/>
</dbReference>
<dbReference type="Gene3D" id="1.10.357.10">
    <property type="entry name" value="Tetracycline Repressor, domain 2"/>
    <property type="match status" value="1"/>
</dbReference>
<keyword evidence="2 4" id="KW-0238">DNA-binding</keyword>
<sequence>MARPPLFDTTQLLDAAVRLAAASGPGGVTMSAVAKEVGAPSGSVYHRFPGRNALLAEVWLRTVESFQEAYLAALGSSPDPVRRAAAAVREVVVWSRANPGEAALLLHGPGAFNQAEWPAQYGIRADRGERVVRRALGELMQELDVRGPDAVDRITLIMVELPLSVMRPYLRAGKPLPPHTEALAEQSAVALLTAGKAG</sequence>
<dbReference type="SUPFAM" id="SSF46689">
    <property type="entry name" value="Homeodomain-like"/>
    <property type="match status" value="1"/>
</dbReference>
<dbReference type="InterPro" id="IPR050109">
    <property type="entry name" value="HTH-type_TetR-like_transc_reg"/>
</dbReference>
<dbReference type="EMBL" id="JAKFHA010000022">
    <property type="protein sequence ID" value="MCF2531256.1"/>
    <property type="molecule type" value="Genomic_DNA"/>
</dbReference>
<dbReference type="Proteomes" id="UP001165378">
    <property type="component" value="Unassembled WGS sequence"/>
</dbReference>
<evidence type="ECO:0000256" key="4">
    <source>
        <dbReference type="PROSITE-ProRule" id="PRU00335"/>
    </source>
</evidence>
<keyword evidence="3" id="KW-0804">Transcription</keyword>
<dbReference type="GO" id="GO:0003700">
    <property type="term" value="F:DNA-binding transcription factor activity"/>
    <property type="evidence" value="ECO:0007669"/>
    <property type="project" value="TreeGrafter"/>
</dbReference>
<reference evidence="6" key="1">
    <citation type="submission" date="2022-01" db="EMBL/GenBank/DDBJ databases">
        <title>Genome-Based Taxonomic Classification of the Phylum Actinobacteria.</title>
        <authorList>
            <person name="Gao Y."/>
        </authorList>
    </citation>
    <scope>NUCLEOTIDE SEQUENCE</scope>
    <source>
        <strain evidence="6">KLBMP 8922</strain>
    </source>
</reference>
<keyword evidence="1" id="KW-0805">Transcription regulation</keyword>
<protein>
    <submittedName>
        <fullName evidence="6">TetR/AcrR family transcriptional regulator</fullName>
    </submittedName>
</protein>
<gene>
    <name evidence="6" type="ORF">LZ495_29115</name>
</gene>
<feature type="domain" description="HTH tetR-type" evidence="5">
    <location>
        <begin position="6"/>
        <end position="66"/>
    </location>
</feature>
<dbReference type="PRINTS" id="PR00455">
    <property type="entry name" value="HTHTETR"/>
</dbReference>
<dbReference type="InterPro" id="IPR001647">
    <property type="entry name" value="HTH_TetR"/>
</dbReference>